<keyword evidence="4" id="KW-0159">Chromosome partition</keyword>
<dbReference type="PROSITE" id="PS51700">
    <property type="entry name" value="SEPARIN"/>
    <property type="match status" value="1"/>
</dbReference>
<dbReference type="InterPro" id="IPR030397">
    <property type="entry name" value="SEPARIN_core_dom"/>
</dbReference>
<dbReference type="Proteomes" id="UP000655588">
    <property type="component" value="Unassembled WGS sequence"/>
</dbReference>
<feature type="domain" description="Peptidase C50" evidence="5">
    <location>
        <begin position="409"/>
        <end position="505"/>
    </location>
</feature>
<protein>
    <recommendedName>
        <fullName evidence="2">separase</fullName>
        <ecNumber evidence="2">3.4.22.49</ecNumber>
    </recommendedName>
</protein>
<evidence type="ECO:0000313" key="7">
    <source>
        <dbReference type="Proteomes" id="UP000655588"/>
    </source>
</evidence>
<evidence type="ECO:0000256" key="4">
    <source>
        <dbReference type="ARBA" id="ARBA00022829"/>
    </source>
</evidence>
<evidence type="ECO:0000256" key="3">
    <source>
        <dbReference type="ARBA" id="ARBA00022801"/>
    </source>
</evidence>
<sequence>MDEIFQILRECNLYDKSGETSDTADSNFATSTKRNIEMLFAQIQSNIGSVEYANLNKMLALCYLKIGKELQAIFHLIESHAVILRQQILHRNVKKEMRESILNTQQSSGLKSSYVGFNANDSNGIENLKAKLFDLPEEWYMVQVTGQYRSPDIFKYSKTKPDTMCEIHITILPTKTKEAEPFCITLPEPKLESSYNICYEIQNILSNNRSDLEATYANNELYWKMREKQNTNMKTAIRALEYSWLREWRILFVADPINKHDIVEDIVQMIDKLISDDKIVVKCTVHYRKNITKRSKWLLRKVALTACFLTREEIARAIKYILPDYDKLADNIILSIFGKLSCTEELRDATRKTLILIVDEHMDYIPFEYMEILKCHPATRFPSLHIAYALFKEHENTIENGCKIIYVKNDMGTCIVNPSGNLVKMEKRMRLFIEHWLPNWKSWYNVEPQEGIFEDALVNRDILMYNGHGSGIQYLRGEQIERLRVRSIVLLFGCSSVKLLTTGGRYPPYGVPNQYLIASSPCVLGMLWEVTDADTDKMTTNFISNWIPSPSSRPWTDVDINTWCAGTLKFLKTRQFSQNVPVEPEMLRAVAKSKDICSQYMTAAAIVVRGLPVKLI</sequence>
<accession>A0A833SKR5</accession>
<dbReference type="EC" id="3.4.22.49" evidence="2"/>
<dbReference type="GO" id="GO:0005634">
    <property type="term" value="C:nucleus"/>
    <property type="evidence" value="ECO:0007669"/>
    <property type="project" value="InterPro"/>
</dbReference>
<dbReference type="GO" id="GO:0006508">
    <property type="term" value="P:proteolysis"/>
    <property type="evidence" value="ECO:0007669"/>
    <property type="project" value="InterPro"/>
</dbReference>
<dbReference type="PANTHER" id="PTHR12792:SF0">
    <property type="entry name" value="SEPARIN"/>
    <property type="match status" value="1"/>
</dbReference>
<dbReference type="PANTHER" id="PTHR12792">
    <property type="entry name" value="EXTRA SPINDLE POLES 1-RELATED"/>
    <property type="match status" value="1"/>
</dbReference>
<evidence type="ECO:0000313" key="6">
    <source>
        <dbReference type="EMBL" id="KAF3428628.1"/>
    </source>
</evidence>
<keyword evidence="3" id="KW-0378">Hydrolase</keyword>
<dbReference type="AlphaFoldDB" id="A0A833SKR5"/>
<gene>
    <name evidence="6" type="ORF">E2986_01807</name>
</gene>
<evidence type="ECO:0000259" key="5">
    <source>
        <dbReference type="PROSITE" id="PS51700"/>
    </source>
</evidence>
<dbReference type="Pfam" id="PF03568">
    <property type="entry name" value="Separin_C"/>
    <property type="match status" value="1"/>
</dbReference>
<dbReference type="GO" id="GO:0005737">
    <property type="term" value="C:cytoplasm"/>
    <property type="evidence" value="ECO:0007669"/>
    <property type="project" value="TreeGrafter"/>
</dbReference>
<comment type="caution">
    <text evidence="6">The sequence shown here is derived from an EMBL/GenBank/DDBJ whole genome shotgun (WGS) entry which is preliminary data.</text>
</comment>
<reference evidence="6" key="1">
    <citation type="submission" date="2019-11" db="EMBL/GenBank/DDBJ databases">
        <title>The nuclear and mitochondrial genomes of Frieseomelitta varia - a highly eusocial stingless bee (Meliponini) with a permanently sterile worker caste.</title>
        <authorList>
            <person name="Freitas F.C.P."/>
            <person name="Lourenco A.P."/>
            <person name="Nunes F.M.F."/>
            <person name="Paschoal A.R."/>
            <person name="Abreu F.C.P."/>
            <person name="Barbin F.O."/>
            <person name="Bataglia L."/>
            <person name="Cardoso-Junior C.A.M."/>
            <person name="Cervoni M.S."/>
            <person name="Silva S.R."/>
            <person name="Dalarmi F."/>
            <person name="Del Lama M.A."/>
            <person name="Depintor T.S."/>
            <person name="Ferreira K.M."/>
            <person name="Goria P.S."/>
            <person name="Jaskot M.C."/>
            <person name="Lago D.C."/>
            <person name="Luna-Lucena D."/>
            <person name="Moda L.M."/>
            <person name="Nascimento L."/>
            <person name="Pedrino M."/>
            <person name="Rabico F.O."/>
            <person name="Sanches F.C."/>
            <person name="Santos D.E."/>
            <person name="Santos C.G."/>
            <person name="Vieira J."/>
            <person name="Lopes T.F."/>
            <person name="Barchuk A.R."/>
            <person name="Hartfelder K."/>
            <person name="Simoes Z.L.P."/>
            <person name="Bitondi M.M.G."/>
            <person name="Pinheiro D.G."/>
        </authorList>
    </citation>
    <scope>NUCLEOTIDE SEQUENCE</scope>
    <source>
        <strain evidence="6">USP_RPSP 00005682</strain>
        <tissue evidence="6">Whole individual</tissue>
    </source>
</reference>
<dbReference type="GO" id="GO:0004197">
    <property type="term" value="F:cysteine-type endopeptidase activity"/>
    <property type="evidence" value="ECO:0007669"/>
    <property type="project" value="InterPro"/>
</dbReference>
<organism evidence="6 7">
    <name type="scientific">Frieseomelitta varia</name>
    <dbReference type="NCBI Taxonomy" id="561572"/>
    <lineage>
        <taxon>Eukaryota</taxon>
        <taxon>Metazoa</taxon>
        <taxon>Ecdysozoa</taxon>
        <taxon>Arthropoda</taxon>
        <taxon>Hexapoda</taxon>
        <taxon>Insecta</taxon>
        <taxon>Pterygota</taxon>
        <taxon>Neoptera</taxon>
        <taxon>Endopterygota</taxon>
        <taxon>Hymenoptera</taxon>
        <taxon>Apocrita</taxon>
        <taxon>Aculeata</taxon>
        <taxon>Apoidea</taxon>
        <taxon>Anthophila</taxon>
        <taxon>Apidae</taxon>
        <taxon>Frieseomelitta</taxon>
    </lineage>
</organism>
<dbReference type="GO" id="GO:0051307">
    <property type="term" value="P:meiotic chromosome separation"/>
    <property type="evidence" value="ECO:0007669"/>
    <property type="project" value="TreeGrafter"/>
</dbReference>
<evidence type="ECO:0000256" key="2">
    <source>
        <dbReference type="ARBA" id="ARBA00012489"/>
    </source>
</evidence>
<dbReference type="InterPro" id="IPR005314">
    <property type="entry name" value="Peptidase_C50"/>
</dbReference>
<keyword evidence="7" id="KW-1185">Reference proteome</keyword>
<name>A0A833SKR5_9HYME</name>
<dbReference type="GO" id="GO:0072686">
    <property type="term" value="C:mitotic spindle"/>
    <property type="evidence" value="ECO:0007669"/>
    <property type="project" value="TreeGrafter"/>
</dbReference>
<dbReference type="EMBL" id="WNWW01000208">
    <property type="protein sequence ID" value="KAF3428628.1"/>
    <property type="molecule type" value="Genomic_DNA"/>
</dbReference>
<comment type="catalytic activity">
    <reaction evidence="1">
        <text>All bonds known to be hydrolyzed by this endopeptidase have arginine in P1 and an acidic residue in P4. P6 is often occupied by an acidic residue or by a hydroxy-amino-acid residue, the phosphorylation of which enhances cleavage.</text>
        <dbReference type="EC" id="3.4.22.49"/>
    </reaction>
</comment>
<proteinExistence type="predicted"/>
<evidence type="ECO:0000256" key="1">
    <source>
        <dbReference type="ARBA" id="ARBA00000451"/>
    </source>
</evidence>